<organism evidence="1 2">
    <name type="scientific">Flavobacterium urumqiense</name>
    <dbReference type="NCBI Taxonomy" id="935224"/>
    <lineage>
        <taxon>Bacteria</taxon>
        <taxon>Pseudomonadati</taxon>
        <taxon>Bacteroidota</taxon>
        <taxon>Flavobacteriia</taxon>
        <taxon>Flavobacteriales</taxon>
        <taxon>Flavobacteriaceae</taxon>
        <taxon>Flavobacterium</taxon>
    </lineage>
</organism>
<evidence type="ECO:0000313" key="2">
    <source>
        <dbReference type="Proteomes" id="UP000236737"/>
    </source>
</evidence>
<accession>A0A1H6ASS9</accession>
<proteinExistence type="predicted"/>
<dbReference type="RefSeq" id="WP_104000997.1">
    <property type="nucleotide sequence ID" value="NZ_FNVP01000020.1"/>
</dbReference>
<dbReference type="OrthoDB" id="913551at2"/>
<sequence>MLNNKIFILLPDGIGLRNFAYSSFYEIGKKQGFDIIFWNNTPFPLIDLGLQEIKIEDAKPHPVTDIYKNIKIQAELNLNIKKTKDNVYNTYRFPFSYSTVKTAIKSIVIQVLTVFYDTEKGLQKIRKKMNHYERKTIFYKQSLETLQKEKPSLVFCTNQRPVLAIAPLLAAQDLGIPTATFIFSWDNLPKATMVVETDYYFVWSTHMKEELLFYYPNIKEEAIFITGTPQFEMHFDKSTILSRELFCKQNKLDVNKKYICFSGDDSVTSPDDPQYIEDLANAVSVLNEKGWNLGIIFRRCPVDFSNRYDSVLANYCELIVEIHPLWKPLSNAWNAILPTKEDGELLSNIAEHCELVVNIGSTTIFDFLTHKKPCGYFRYNQKIQNNKNWDIFKCYRFVHFRSMPNEAAVIWFNDTEDITIKIENALRNPQTILNHAKDWFKVINQHPPQDSSNRIWDSIKTIIS</sequence>
<evidence type="ECO:0008006" key="3">
    <source>
        <dbReference type="Google" id="ProtNLM"/>
    </source>
</evidence>
<name>A0A1H6ASS9_9FLAO</name>
<evidence type="ECO:0000313" key="1">
    <source>
        <dbReference type="EMBL" id="SEG51601.1"/>
    </source>
</evidence>
<dbReference type="SUPFAM" id="SSF53756">
    <property type="entry name" value="UDP-Glycosyltransferase/glycogen phosphorylase"/>
    <property type="match status" value="1"/>
</dbReference>
<dbReference type="AlphaFoldDB" id="A0A1H6ASS9"/>
<protein>
    <recommendedName>
        <fullName evidence="3">UDP-N-acetylglucosamine:LPS N-acetylglucosamine transferase</fullName>
    </recommendedName>
</protein>
<keyword evidence="2" id="KW-1185">Reference proteome</keyword>
<dbReference type="EMBL" id="FNVP01000020">
    <property type="protein sequence ID" value="SEG51601.1"/>
    <property type="molecule type" value="Genomic_DNA"/>
</dbReference>
<gene>
    <name evidence="1" type="ORF">SAMN04488130_1204</name>
</gene>
<reference evidence="2" key="1">
    <citation type="submission" date="2016-10" db="EMBL/GenBank/DDBJ databases">
        <authorList>
            <person name="Varghese N."/>
            <person name="Submissions S."/>
        </authorList>
    </citation>
    <scope>NUCLEOTIDE SEQUENCE [LARGE SCALE GENOMIC DNA]</scope>
    <source>
        <strain evidence="2">CGMCC 1.9230</strain>
    </source>
</reference>
<dbReference type="Proteomes" id="UP000236737">
    <property type="component" value="Unassembled WGS sequence"/>
</dbReference>